<evidence type="ECO:0000313" key="2">
    <source>
        <dbReference type="Proteomes" id="UP000018144"/>
    </source>
</evidence>
<name>U4L4N1_PYROM</name>
<sequence length="54" mass="6365">MTHSLITSVYKDLGYLNRIIQKRISQYFPYLLSESRVLNNKAPYFSGKAFEHIL</sequence>
<evidence type="ECO:0000313" key="1">
    <source>
        <dbReference type="EMBL" id="CCX04990.1"/>
    </source>
</evidence>
<dbReference type="Proteomes" id="UP000018144">
    <property type="component" value="Unassembled WGS sequence"/>
</dbReference>
<protein>
    <submittedName>
        <fullName evidence="1">Uncharacterized protein</fullName>
    </submittedName>
</protein>
<gene>
    <name evidence="1" type="ORF">PCON_04204</name>
</gene>
<reference evidence="1 2" key="1">
    <citation type="journal article" date="2013" name="PLoS Genet.">
        <title>The genome and development-dependent transcriptomes of Pyronema confluens: a window into fungal evolution.</title>
        <authorList>
            <person name="Traeger S."/>
            <person name="Altegoer F."/>
            <person name="Freitag M."/>
            <person name="Gabaldon T."/>
            <person name="Kempken F."/>
            <person name="Kumar A."/>
            <person name="Marcet-Houben M."/>
            <person name="Poggeler S."/>
            <person name="Stajich J.E."/>
            <person name="Nowrousian M."/>
        </authorList>
    </citation>
    <scope>NUCLEOTIDE SEQUENCE [LARGE SCALE GENOMIC DNA]</scope>
    <source>
        <strain evidence="2">CBS 100304</strain>
        <tissue evidence="1">Vegetative mycelium</tissue>
    </source>
</reference>
<keyword evidence="2" id="KW-1185">Reference proteome</keyword>
<dbReference type="AlphaFoldDB" id="U4L4N1"/>
<accession>U4L4N1</accession>
<dbReference type="EMBL" id="HF935224">
    <property type="protein sequence ID" value="CCX04990.1"/>
    <property type="molecule type" value="Genomic_DNA"/>
</dbReference>
<proteinExistence type="predicted"/>
<organism evidence="1 2">
    <name type="scientific">Pyronema omphalodes (strain CBS 100304)</name>
    <name type="common">Pyronema confluens</name>
    <dbReference type="NCBI Taxonomy" id="1076935"/>
    <lineage>
        <taxon>Eukaryota</taxon>
        <taxon>Fungi</taxon>
        <taxon>Dikarya</taxon>
        <taxon>Ascomycota</taxon>
        <taxon>Pezizomycotina</taxon>
        <taxon>Pezizomycetes</taxon>
        <taxon>Pezizales</taxon>
        <taxon>Pyronemataceae</taxon>
        <taxon>Pyronema</taxon>
    </lineage>
</organism>